<evidence type="ECO:0000256" key="1">
    <source>
        <dbReference type="ARBA" id="ARBA00010234"/>
    </source>
</evidence>
<evidence type="ECO:0000256" key="2">
    <source>
        <dbReference type="ARBA" id="ARBA00023015"/>
    </source>
</evidence>
<evidence type="ECO:0000313" key="5">
    <source>
        <dbReference type="EMBL" id="MFG6074824.1"/>
    </source>
</evidence>
<keyword evidence="6" id="KW-1185">Reference proteome</keyword>
<protein>
    <submittedName>
        <fullName evidence="5">Antiterminator Q family protein</fullName>
    </submittedName>
</protein>
<evidence type="ECO:0000313" key="6">
    <source>
        <dbReference type="Proteomes" id="UP001605250"/>
    </source>
</evidence>
<reference evidence="5 6" key="1">
    <citation type="submission" date="2024-07" db="EMBL/GenBank/DDBJ databases">
        <title>Novel bacterial strain Erwinia sp. OPT-41 promoting growth of various crops.</title>
        <authorList>
            <person name="Egorshina A."/>
            <person name="Lukyantsev M.A."/>
            <person name="Golubev S.N."/>
            <person name="Muratova A.Y."/>
            <person name="Bulygina E.A."/>
        </authorList>
    </citation>
    <scope>NUCLEOTIDE SEQUENCE [LARGE SCALE GENOMIC DNA]</scope>
    <source>
        <strain evidence="5 6">OPT-41</strain>
    </source>
</reference>
<name>A0ABW7CF37_9GAMM</name>
<keyword evidence="4" id="KW-0804">Transcription</keyword>
<gene>
    <name evidence="5" type="ORF">AB3U87_00410</name>
</gene>
<dbReference type="RefSeq" id="WP_394148204.1">
    <property type="nucleotide sequence ID" value="NZ_JBGCUC010000001.1"/>
</dbReference>
<keyword evidence="2" id="KW-0805">Transcription regulation</keyword>
<proteinExistence type="inferred from homology"/>
<dbReference type="Proteomes" id="UP001605250">
    <property type="component" value="Unassembled WGS sequence"/>
</dbReference>
<dbReference type="Pfam" id="PF06530">
    <property type="entry name" value="Phage_antitermQ"/>
    <property type="match status" value="1"/>
</dbReference>
<keyword evidence="3" id="KW-0238">DNA-binding</keyword>
<dbReference type="EMBL" id="JBGCUC010000001">
    <property type="protein sequence ID" value="MFG6074824.1"/>
    <property type="molecule type" value="Genomic_DNA"/>
</dbReference>
<evidence type="ECO:0000256" key="3">
    <source>
        <dbReference type="ARBA" id="ARBA00023125"/>
    </source>
</evidence>
<dbReference type="InterPro" id="IPR010534">
    <property type="entry name" value="Phage_933W_GpQ"/>
</dbReference>
<comment type="similarity">
    <text evidence="1">Belongs to the phage antitermination Q type 1 family.</text>
</comment>
<evidence type="ECO:0000256" key="4">
    <source>
        <dbReference type="ARBA" id="ARBA00023163"/>
    </source>
</evidence>
<accession>A0ABW7CF37</accession>
<comment type="caution">
    <text evidence="5">The sequence shown here is derived from an EMBL/GenBank/DDBJ whole genome shotgun (WGS) entry which is preliminary data.</text>
</comment>
<sequence>MKDISKRALGKKLKLSKGTMLIRFQRAEECIDGCLSMQDVELEMGG</sequence>
<organism evidence="5 6">
    <name type="scientific">Erwinia plantamica</name>
    <dbReference type="NCBI Taxonomy" id="3237104"/>
    <lineage>
        <taxon>Bacteria</taxon>
        <taxon>Pseudomonadati</taxon>
        <taxon>Pseudomonadota</taxon>
        <taxon>Gammaproteobacteria</taxon>
        <taxon>Enterobacterales</taxon>
        <taxon>Erwiniaceae</taxon>
        <taxon>Erwinia</taxon>
    </lineage>
</organism>